<keyword evidence="4" id="KW-1185">Reference proteome</keyword>
<reference evidence="5" key="2">
    <citation type="submission" date="2019-09" db="UniProtKB">
        <authorList>
            <consortium name="WormBaseParasite"/>
        </authorList>
    </citation>
    <scope>IDENTIFICATION</scope>
</reference>
<dbReference type="SUPFAM" id="SSF48371">
    <property type="entry name" value="ARM repeat"/>
    <property type="match status" value="1"/>
</dbReference>
<evidence type="ECO:0000256" key="2">
    <source>
        <dbReference type="SAM" id="Phobius"/>
    </source>
</evidence>
<dbReference type="GO" id="GO:0006898">
    <property type="term" value="P:receptor-mediated endocytosis"/>
    <property type="evidence" value="ECO:0007669"/>
    <property type="project" value="TreeGrafter"/>
</dbReference>
<reference evidence="3 4" key="1">
    <citation type="submission" date="2018-11" db="EMBL/GenBank/DDBJ databases">
        <authorList>
            <consortium name="Pathogen Informatics"/>
        </authorList>
    </citation>
    <scope>NUCLEOTIDE SEQUENCE [LARGE SCALE GENOMIC DNA]</scope>
</reference>
<dbReference type="Gene3D" id="1.25.10.10">
    <property type="entry name" value="Leucine-rich Repeat Variant"/>
    <property type="match status" value="2"/>
</dbReference>
<name>A0A3P7YNS0_HELPZ</name>
<proteinExistence type="predicted"/>
<dbReference type="Proteomes" id="UP000050761">
    <property type="component" value="Unassembled WGS sequence"/>
</dbReference>
<dbReference type="OrthoDB" id="69656at2759"/>
<feature type="compositionally biased region" description="Pro residues" evidence="1">
    <location>
        <begin position="1208"/>
        <end position="1224"/>
    </location>
</feature>
<feature type="region of interest" description="Disordered" evidence="1">
    <location>
        <begin position="1156"/>
        <end position="1191"/>
    </location>
</feature>
<sequence>MQYEGRSDRRRSQHLAPLHFPCGTGTGPGLGYNGSHFEIRVPSGSNVVSDNVCDCIAVLPVPPPTRIEWAQTFSSHRIPLQPATPLYNFTQLCTLCLDIMIQMCEYFPSRDDNNSVVRPMPQVKKSLTEPTLLYQIVQLLLTYDPSIVQRVATLVHLVMQDNPFLPRLYLSGVFFFILMYNGSNVLPIARFLHYTHKKQAFRTALPQLEGTSQSILAPLLPAAAIFYLEEYGPDKYAEVFLGEFDNPEIIWSTQMRRHLIERIAVHVSDFSNRLTSNVKALYTYCPIPLIDYPELNNELFCYVYYLRHLCDRQRFPDWEIRDPIPFLRSCLAAWFEELEKKPPVMSVEQARETLVGESMSLSLGLQGYRCSDGKMHRTQKVAICSRRSTLPRMCLNSFRLELSAYKYAGYGQLIRTIDLEAKNSSLFQEGGGTLLSAAVELANHTLMSSALNAEQLRREQGLEALQTAFDRCVPVITLSSAPTDMPVQVCEHICNCFATAAGFEACRQRIAEMPTVFGNICRLLQFPNLPRLSSAAAQCICSFAVCTLLQTQLFQTGVLWQLVPHLFHFDFTLDEGGVSHSEESNKQALANRLARVSCEALACLAGFREATPDNDGVQNSLRALLTPYICRCMRTESNDMVLKTLNCNTENPYLIWDNGTRAEVLEFVERHRTSREQTSELFGAEFQLSIHAKELIVGDIFVRIYNEQPAFVLQEPKKVAMDLLDFMGRHAPELTGHRKKPANGDLIEIDWSATNANQMSADEKVVMCTEALANLVSANSGVEILLIGHFNLIVAYLRARLYPNVQMAALKVWTPRSLVLSTLIALSSNGQIVKEILEYGGLLYILSVLCSSETDPGERLLAAELLTKLQSDKLTGPRWTRFITKYLPPIFADALRDSPNTAITMFDSTNENPELIWNETTRAKVRQIIDRGADELHKAQSANPDHKWDTGSLSDDSCAYADSVTGELVVGGVFVRLYVANPAWAVRHPRQFATELIEKVLELMNRPSADLTLVTTAFIELLRNFPNTADQLPAQGYLPQFSKAMSARDPQTSRSAILILQQLAENHYCADALSRINCIEGIMTSMKNQPTLMHESAHALKCLMRRNNGDLAAQMLSTKMVDYLLEVLRGDLGSGGDRGRAEECVFGSASRREDLRDSESLAGLGSVSRSTPRSVPASRTDPGHHRFLPSILGSSTGVAGYLTEGMFSPPPLHTQPPPMERSGL</sequence>
<dbReference type="AlphaFoldDB" id="A0A3P7YNS0"/>
<organism evidence="3">
    <name type="scientific">Heligmosomoides polygyrus</name>
    <name type="common">Parasitic roundworm</name>
    <dbReference type="NCBI Taxonomy" id="6339"/>
    <lineage>
        <taxon>Eukaryota</taxon>
        <taxon>Metazoa</taxon>
        <taxon>Ecdysozoa</taxon>
        <taxon>Nematoda</taxon>
        <taxon>Chromadorea</taxon>
        <taxon>Rhabditida</taxon>
        <taxon>Rhabditina</taxon>
        <taxon>Rhabditomorpha</taxon>
        <taxon>Strongyloidea</taxon>
        <taxon>Heligmosomidae</taxon>
        <taxon>Heligmosomoides</taxon>
    </lineage>
</organism>
<accession>A0A3P7YNS0</accession>
<evidence type="ECO:0000313" key="4">
    <source>
        <dbReference type="Proteomes" id="UP000050761"/>
    </source>
</evidence>
<dbReference type="GO" id="GO:0007032">
    <property type="term" value="P:endosome organization"/>
    <property type="evidence" value="ECO:0007669"/>
    <property type="project" value="InterPro"/>
</dbReference>
<dbReference type="EMBL" id="UZAH01027239">
    <property type="protein sequence ID" value="VDO89936.1"/>
    <property type="molecule type" value="Genomic_DNA"/>
</dbReference>
<keyword evidence="2" id="KW-1133">Transmembrane helix</keyword>
<dbReference type="InterPro" id="IPR011989">
    <property type="entry name" value="ARM-like"/>
</dbReference>
<dbReference type="GO" id="GO:0010008">
    <property type="term" value="C:endosome membrane"/>
    <property type="evidence" value="ECO:0007669"/>
    <property type="project" value="TreeGrafter"/>
</dbReference>
<feature type="region of interest" description="Disordered" evidence="1">
    <location>
        <begin position="1204"/>
        <end position="1224"/>
    </location>
</feature>
<gene>
    <name evidence="3" type="ORF">HPBE_LOCUS11814</name>
</gene>
<evidence type="ECO:0000313" key="3">
    <source>
        <dbReference type="EMBL" id="VDO89936.1"/>
    </source>
</evidence>
<dbReference type="PANTHER" id="PTHR36983:SF2">
    <property type="entry name" value="DNAJ HOMOLOG SUBFAMILY C MEMBER 13"/>
    <property type="match status" value="1"/>
</dbReference>
<dbReference type="InterPro" id="IPR016024">
    <property type="entry name" value="ARM-type_fold"/>
</dbReference>
<dbReference type="WBParaSite" id="HPBE_0001181301-mRNA-1">
    <property type="protein sequence ID" value="HPBE_0001181301-mRNA-1"/>
    <property type="gene ID" value="HPBE_0001181301"/>
</dbReference>
<keyword evidence="2" id="KW-0472">Membrane</keyword>
<evidence type="ECO:0000256" key="1">
    <source>
        <dbReference type="SAM" id="MobiDB-lite"/>
    </source>
</evidence>
<dbReference type="PANTHER" id="PTHR36983">
    <property type="entry name" value="DNAJ HOMOLOG SUBFAMILY C MEMBER 13"/>
    <property type="match status" value="1"/>
</dbReference>
<evidence type="ECO:0000313" key="5">
    <source>
        <dbReference type="WBParaSite" id="HPBE_0001181301-mRNA-1"/>
    </source>
</evidence>
<feature type="transmembrane region" description="Helical" evidence="2">
    <location>
        <begin position="168"/>
        <end position="189"/>
    </location>
</feature>
<protein>
    <submittedName>
        <fullName evidence="5">RING-type domain-containing protein</fullName>
    </submittedName>
</protein>
<dbReference type="FunFam" id="1.25.10.10:FF:000677">
    <property type="entry name" value="DnaJ subfamily C member"/>
    <property type="match status" value="1"/>
</dbReference>
<keyword evidence="2" id="KW-0812">Transmembrane</keyword>
<dbReference type="InterPro" id="IPR044978">
    <property type="entry name" value="GRV2/DNAJC13"/>
</dbReference>
<dbReference type="GO" id="GO:2000641">
    <property type="term" value="P:regulation of early endosome to late endosome transport"/>
    <property type="evidence" value="ECO:0007669"/>
    <property type="project" value="InterPro"/>
</dbReference>